<proteinExistence type="predicted"/>
<dbReference type="CDD" id="cd00009">
    <property type="entry name" value="AAA"/>
    <property type="match status" value="1"/>
</dbReference>
<dbReference type="PROSITE" id="PS50110">
    <property type="entry name" value="RESPONSE_REGULATORY"/>
    <property type="match status" value="1"/>
</dbReference>
<dbReference type="Gene3D" id="1.10.8.60">
    <property type="match status" value="1"/>
</dbReference>
<dbReference type="Gene3D" id="3.40.50.2300">
    <property type="match status" value="1"/>
</dbReference>
<dbReference type="PROSITE" id="PS00675">
    <property type="entry name" value="SIGMA54_INTERACT_1"/>
    <property type="match status" value="1"/>
</dbReference>
<evidence type="ECO:0000313" key="8">
    <source>
        <dbReference type="EMBL" id="MFC4871285.1"/>
    </source>
</evidence>
<dbReference type="InterPro" id="IPR002197">
    <property type="entry name" value="HTH_Fis"/>
</dbReference>
<dbReference type="PRINTS" id="PR01590">
    <property type="entry name" value="HTHFIS"/>
</dbReference>
<dbReference type="SMART" id="SM00382">
    <property type="entry name" value="AAA"/>
    <property type="match status" value="1"/>
</dbReference>
<dbReference type="InterPro" id="IPR027417">
    <property type="entry name" value="P-loop_NTPase"/>
</dbReference>
<dbReference type="InterPro" id="IPR025944">
    <property type="entry name" value="Sigma_54_int_dom_CS"/>
</dbReference>
<dbReference type="SUPFAM" id="SSF52172">
    <property type="entry name" value="CheY-like"/>
    <property type="match status" value="1"/>
</dbReference>
<dbReference type="Gene3D" id="3.40.50.300">
    <property type="entry name" value="P-loop containing nucleotide triphosphate hydrolases"/>
    <property type="match status" value="1"/>
</dbReference>
<dbReference type="Gene3D" id="1.10.10.60">
    <property type="entry name" value="Homeodomain-like"/>
    <property type="match status" value="1"/>
</dbReference>
<keyword evidence="3" id="KW-0805">Transcription regulation</keyword>
<keyword evidence="1" id="KW-0547">Nucleotide-binding</keyword>
<dbReference type="SMART" id="SM00448">
    <property type="entry name" value="REC"/>
    <property type="match status" value="1"/>
</dbReference>
<dbReference type="InterPro" id="IPR002078">
    <property type="entry name" value="Sigma_54_int"/>
</dbReference>
<keyword evidence="5" id="KW-0597">Phosphoprotein</keyword>
<dbReference type="InterPro" id="IPR003593">
    <property type="entry name" value="AAA+_ATPase"/>
</dbReference>
<gene>
    <name evidence="8" type="ORF">ACFPFU_06270</name>
</gene>
<dbReference type="PANTHER" id="PTHR32071">
    <property type="entry name" value="TRANSCRIPTIONAL REGULATORY PROTEIN"/>
    <property type="match status" value="1"/>
</dbReference>
<evidence type="ECO:0000256" key="1">
    <source>
        <dbReference type="ARBA" id="ARBA00022741"/>
    </source>
</evidence>
<dbReference type="InterPro" id="IPR058031">
    <property type="entry name" value="AAA_lid_NorR"/>
</dbReference>
<organism evidence="8 9">
    <name type="scientific">Negadavirga shengliensis</name>
    <dbReference type="NCBI Taxonomy" id="1389218"/>
    <lineage>
        <taxon>Bacteria</taxon>
        <taxon>Pseudomonadati</taxon>
        <taxon>Bacteroidota</taxon>
        <taxon>Cytophagia</taxon>
        <taxon>Cytophagales</taxon>
        <taxon>Cyclobacteriaceae</taxon>
        <taxon>Negadavirga</taxon>
    </lineage>
</organism>
<reference evidence="9" key="1">
    <citation type="journal article" date="2019" name="Int. J. Syst. Evol. Microbiol.">
        <title>The Global Catalogue of Microorganisms (GCM) 10K type strain sequencing project: providing services to taxonomists for standard genome sequencing and annotation.</title>
        <authorList>
            <consortium name="The Broad Institute Genomics Platform"/>
            <consortium name="The Broad Institute Genome Sequencing Center for Infectious Disease"/>
            <person name="Wu L."/>
            <person name="Ma J."/>
        </authorList>
    </citation>
    <scope>NUCLEOTIDE SEQUENCE [LARGE SCALE GENOMIC DNA]</scope>
    <source>
        <strain evidence="9">CGMCC 4.7466</strain>
    </source>
</reference>
<keyword evidence="9" id="KW-1185">Reference proteome</keyword>
<evidence type="ECO:0000256" key="5">
    <source>
        <dbReference type="PROSITE-ProRule" id="PRU00169"/>
    </source>
</evidence>
<feature type="domain" description="Response regulatory" evidence="7">
    <location>
        <begin position="3"/>
        <end position="117"/>
    </location>
</feature>
<name>A0ABV9SXX8_9BACT</name>
<protein>
    <submittedName>
        <fullName evidence="8">Sigma-54-dependent transcriptional regulator</fullName>
    </submittedName>
</protein>
<keyword evidence="2" id="KW-0067">ATP-binding</keyword>
<dbReference type="RefSeq" id="WP_377062616.1">
    <property type="nucleotide sequence ID" value="NZ_JBHSJJ010000003.1"/>
</dbReference>
<dbReference type="EMBL" id="JBHSJJ010000003">
    <property type="protein sequence ID" value="MFC4871285.1"/>
    <property type="molecule type" value="Genomic_DNA"/>
</dbReference>
<feature type="modified residue" description="4-aspartylphosphate" evidence="5">
    <location>
        <position position="52"/>
    </location>
</feature>
<evidence type="ECO:0000256" key="4">
    <source>
        <dbReference type="ARBA" id="ARBA00023163"/>
    </source>
</evidence>
<dbReference type="Proteomes" id="UP001595818">
    <property type="component" value="Unassembled WGS sequence"/>
</dbReference>
<dbReference type="Pfam" id="PF02954">
    <property type="entry name" value="HTH_8"/>
    <property type="match status" value="1"/>
</dbReference>
<dbReference type="Pfam" id="PF00158">
    <property type="entry name" value="Sigma54_activat"/>
    <property type="match status" value="1"/>
</dbReference>
<feature type="domain" description="Sigma-54 factor interaction" evidence="6">
    <location>
        <begin position="141"/>
        <end position="370"/>
    </location>
</feature>
<accession>A0ABV9SXX8</accession>
<evidence type="ECO:0000259" key="6">
    <source>
        <dbReference type="PROSITE" id="PS50045"/>
    </source>
</evidence>
<dbReference type="PROSITE" id="PS50045">
    <property type="entry name" value="SIGMA54_INTERACT_4"/>
    <property type="match status" value="1"/>
</dbReference>
<dbReference type="SUPFAM" id="SSF52540">
    <property type="entry name" value="P-loop containing nucleoside triphosphate hydrolases"/>
    <property type="match status" value="1"/>
</dbReference>
<dbReference type="InterPro" id="IPR011006">
    <property type="entry name" value="CheY-like_superfamily"/>
</dbReference>
<dbReference type="SUPFAM" id="SSF46689">
    <property type="entry name" value="Homeodomain-like"/>
    <property type="match status" value="1"/>
</dbReference>
<keyword evidence="4" id="KW-0804">Transcription</keyword>
<dbReference type="InterPro" id="IPR009057">
    <property type="entry name" value="Homeodomain-like_sf"/>
</dbReference>
<comment type="caution">
    <text evidence="8">The sequence shown here is derived from an EMBL/GenBank/DDBJ whole genome shotgun (WGS) entry which is preliminary data.</text>
</comment>
<evidence type="ECO:0000259" key="7">
    <source>
        <dbReference type="PROSITE" id="PS50110"/>
    </source>
</evidence>
<dbReference type="InterPro" id="IPR025662">
    <property type="entry name" value="Sigma_54_int_dom_ATP-bd_1"/>
</dbReference>
<dbReference type="Pfam" id="PF25601">
    <property type="entry name" value="AAA_lid_14"/>
    <property type="match status" value="1"/>
</dbReference>
<sequence>MHKILIIDDELSVCQMLEKFLKKKGYHAKSTTSGKQGIKMLKMEFFDLVLCDYRLDDIDGRTLYPELRNANPEMVVIFITGYTNLKVAIELIKEGVYQYLEKPLRPDELLETLESALKLKKRNKSYPNRHETSSVPNQDFIIGKSSSSRELVKTVDLVGPTDYSVVIEGETGTGKESLAQLLHEKSARKDGPFIPIDCGSLSKEIAASELFGHEKGAYTGAYSDKTGAFELAKGGTVFLDEIGNLSMDIQVMLLRALQEKVVRKLGSLKPRKIDVRIIAATNENLRDKVRNGSFREDLYYRINEFNITVPPLRERRGDMSLLINHFITKTAEELGKPVPSLSDEVLEVFNRYSWPGNIRELKNVIRRTCLLSIGSETITSKVLPRHLMEENRGGGETKNFYVGAAKDTHKEVLLAENHTDLRKTAHMAEANHILKVLKEVGNNKTKAAKLLNIDRKTLYQKLKLYQLET</sequence>
<dbReference type="PANTHER" id="PTHR32071:SF81">
    <property type="entry name" value="PROPIONATE CATABOLISM OPERON REGULATORY PROTEIN"/>
    <property type="match status" value="1"/>
</dbReference>
<evidence type="ECO:0000313" key="9">
    <source>
        <dbReference type="Proteomes" id="UP001595818"/>
    </source>
</evidence>
<evidence type="ECO:0000256" key="2">
    <source>
        <dbReference type="ARBA" id="ARBA00022840"/>
    </source>
</evidence>
<dbReference type="InterPro" id="IPR001789">
    <property type="entry name" value="Sig_transdc_resp-reg_receiver"/>
</dbReference>
<dbReference type="PROSITE" id="PS00688">
    <property type="entry name" value="SIGMA54_INTERACT_3"/>
    <property type="match status" value="1"/>
</dbReference>
<dbReference type="Pfam" id="PF00072">
    <property type="entry name" value="Response_reg"/>
    <property type="match status" value="1"/>
</dbReference>
<evidence type="ECO:0000256" key="3">
    <source>
        <dbReference type="ARBA" id="ARBA00023015"/>
    </source>
</evidence>